<evidence type="ECO:0000313" key="10">
    <source>
        <dbReference type="Proteomes" id="UP000594262"/>
    </source>
</evidence>
<dbReference type="SUPFAM" id="SSF53474">
    <property type="entry name" value="alpha/beta-Hydrolases"/>
    <property type="match status" value="1"/>
</dbReference>
<keyword evidence="10" id="KW-1185">Reference proteome</keyword>
<dbReference type="GeneID" id="136797778"/>
<dbReference type="EnsemblMetazoa" id="CLYHEMT007434.1">
    <property type="protein sequence ID" value="CLYHEMP007434.1"/>
    <property type="gene ID" value="CLYHEMG007434"/>
</dbReference>
<reference evidence="9" key="1">
    <citation type="submission" date="2021-01" db="UniProtKB">
        <authorList>
            <consortium name="EnsemblMetazoa"/>
        </authorList>
    </citation>
    <scope>IDENTIFICATION</scope>
</reference>
<dbReference type="Proteomes" id="UP000594262">
    <property type="component" value="Unplaced"/>
</dbReference>
<dbReference type="EC" id="3.1.1.23" evidence="2"/>
<comment type="function">
    <text evidence="7">Lipase that preferentially hydrolysis medium-chain saturated monoacylglycerols including 2-arachidonoylglycerol. Through 2-arachidonoylglycerol degradation may regulate endocannabinoid signaling pathways. Also has a lysophosphatidyl lipase activity with a preference for lysophosphatidylglycerol among other lysophospholipids. Also able to degrade bis(monoacylglycero)phosphate (BMP) and constitutes the major enzyme for BMP catabolism. BMP, also known as lysobisphosphatidic acid, is enriched in late endosomes and lysosomes and plays a key role in the formation of intraluminal vesicles and in lipid sorting.</text>
</comment>
<evidence type="ECO:0000256" key="6">
    <source>
        <dbReference type="ARBA" id="ARBA00047662"/>
    </source>
</evidence>
<sequence length="318" mass="36091">MLLIVAFILFLLTLFLYLFLSLYSKYAVLSILWLVKFLGGFESKTVKPSNSNQTFSYMERGHRSKDRNTVVFIHGFTATKESFADVSKYLSTKYHIVSLDLPGHGMTSGDTPDDVGIAYFVEEVKKFLDDIGLGDTKIHLIGESMGGHIVGYFAAMYPNSIASVTMVCPHGIYFNELEEPKEEFLRTGKHYLVPEDYAGVKNMMLYLSHKQMFVPAFVLKGMLELRMERNNFYKKLLNNLLLPPNDRLLENSMKQIISPSMLMWGKLDNVLDVSCVDVIKKNVPNLKKCVLLENTGHVLTYETPKEVATSLDQLINSL</sequence>
<dbReference type="InterPro" id="IPR029058">
    <property type="entry name" value="AB_hydrolase_fold"/>
</dbReference>
<evidence type="ECO:0000259" key="8">
    <source>
        <dbReference type="Pfam" id="PF00561"/>
    </source>
</evidence>
<accession>A0A7M5VBA2</accession>
<dbReference type="GO" id="GO:0005765">
    <property type="term" value="C:lysosomal membrane"/>
    <property type="evidence" value="ECO:0007669"/>
    <property type="project" value="UniProtKB-SubCell"/>
</dbReference>
<organism evidence="9 10">
    <name type="scientific">Clytia hemisphaerica</name>
    <dbReference type="NCBI Taxonomy" id="252671"/>
    <lineage>
        <taxon>Eukaryota</taxon>
        <taxon>Metazoa</taxon>
        <taxon>Cnidaria</taxon>
        <taxon>Hydrozoa</taxon>
        <taxon>Hydroidolina</taxon>
        <taxon>Leptothecata</taxon>
        <taxon>Obeliida</taxon>
        <taxon>Clytiidae</taxon>
        <taxon>Clytia</taxon>
    </lineage>
</organism>
<evidence type="ECO:0000256" key="2">
    <source>
        <dbReference type="ARBA" id="ARBA00013254"/>
    </source>
</evidence>
<proteinExistence type="predicted"/>
<dbReference type="Gene3D" id="3.40.50.1820">
    <property type="entry name" value="alpha/beta hydrolase"/>
    <property type="match status" value="1"/>
</dbReference>
<name>A0A7M5VBA2_9CNID</name>
<dbReference type="Pfam" id="PF00561">
    <property type="entry name" value="Abhydrolase_1"/>
    <property type="match status" value="1"/>
</dbReference>
<evidence type="ECO:0000313" key="9">
    <source>
        <dbReference type="EnsemblMetazoa" id="CLYHEMP007434.1"/>
    </source>
</evidence>
<dbReference type="InterPro" id="IPR000073">
    <property type="entry name" value="AB_hydrolase_1"/>
</dbReference>
<evidence type="ECO:0000256" key="1">
    <source>
        <dbReference type="ARBA" id="ARBA00001613"/>
    </source>
</evidence>
<dbReference type="PANTHER" id="PTHR43798:SF5">
    <property type="entry name" value="MONOACYLGLYCEROL LIPASE ABHD6"/>
    <property type="match status" value="1"/>
</dbReference>
<evidence type="ECO:0000256" key="5">
    <source>
        <dbReference type="ARBA" id="ARBA00046308"/>
    </source>
</evidence>
<dbReference type="PANTHER" id="PTHR43798">
    <property type="entry name" value="MONOACYLGLYCEROL LIPASE"/>
    <property type="match status" value="1"/>
</dbReference>
<dbReference type="InterPro" id="IPR050266">
    <property type="entry name" value="AB_hydrolase_sf"/>
</dbReference>
<dbReference type="PRINTS" id="PR00111">
    <property type="entry name" value="ABHYDROLASE"/>
</dbReference>
<dbReference type="AlphaFoldDB" id="A0A7M5VBA2"/>
<dbReference type="RefSeq" id="XP_066910465.1">
    <property type="nucleotide sequence ID" value="XM_067054364.1"/>
</dbReference>
<protein>
    <recommendedName>
        <fullName evidence="2">acylglycerol lipase</fullName>
        <ecNumber evidence="2">3.1.1.23</ecNumber>
    </recommendedName>
</protein>
<comment type="catalytic activity">
    <reaction evidence="6">
        <text>1-dodecanoylglycerol + H2O = dodecanoate + glycerol + H(+)</text>
        <dbReference type="Rhea" id="RHEA:44316"/>
        <dbReference type="ChEBI" id="CHEBI:15377"/>
        <dbReference type="ChEBI" id="CHEBI:15378"/>
        <dbReference type="ChEBI" id="CHEBI:17754"/>
        <dbReference type="ChEBI" id="CHEBI:18262"/>
        <dbReference type="ChEBI" id="CHEBI:75539"/>
    </reaction>
</comment>
<evidence type="ECO:0000256" key="3">
    <source>
        <dbReference type="ARBA" id="ARBA00037797"/>
    </source>
</evidence>
<comment type="subcellular location">
    <subcellularLocation>
        <location evidence="3">Late endosome membrane</location>
        <topology evidence="3">Single-pass type II membrane protein</topology>
    </subcellularLocation>
    <subcellularLocation>
        <location evidence="4">Lysosome membrane</location>
        <topology evidence="4">Single-pass type II membrane protein</topology>
    </subcellularLocation>
    <subcellularLocation>
        <location evidence="5">Mitochondrion membrane</location>
        <topology evidence="5">Single-pass type II membrane protein</topology>
    </subcellularLocation>
</comment>
<dbReference type="GO" id="GO:0047372">
    <property type="term" value="F:monoacylglycerol lipase activity"/>
    <property type="evidence" value="ECO:0007669"/>
    <property type="project" value="UniProtKB-EC"/>
</dbReference>
<dbReference type="GO" id="GO:0031902">
    <property type="term" value="C:late endosome membrane"/>
    <property type="evidence" value="ECO:0007669"/>
    <property type="project" value="UniProtKB-SubCell"/>
</dbReference>
<dbReference type="OrthoDB" id="6431331at2759"/>
<feature type="domain" description="AB hydrolase-1" evidence="8">
    <location>
        <begin position="68"/>
        <end position="174"/>
    </location>
</feature>
<evidence type="ECO:0000256" key="7">
    <source>
        <dbReference type="ARBA" id="ARBA00049568"/>
    </source>
</evidence>
<evidence type="ECO:0000256" key="4">
    <source>
        <dbReference type="ARBA" id="ARBA00037874"/>
    </source>
</evidence>
<dbReference type="GO" id="GO:0031966">
    <property type="term" value="C:mitochondrial membrane"/>
    <property type="evidence" value="ECO:0007669"/>
    <property type="project" value="UniProtKB-SubCell"/>
</dbReference>
<comment type="catalytic activity">
    <reaction evidence="1">
        <text>Hydrolyzes glycerol monoesters of long-chain fatty acids.</text>
        <dbReference type="EC" id="3.1.1.23"/>
    </reaction>
</comment>
<dbReference type="GO" id="GO:0046464">
    <property type="term" value="P:acylglycerol catabolic process"/>
    <property type="evidence" value="ECO:0007669"/>
    <property type="project" value="TreeGrafter"/>
</dbReference>